<dbReference type="EMBL" id="PDUG01000024">
    <property type="protein sequence ID" value="PIC12326.1"/>
    <property type="molecule type" value="Genomic_DNA"/>
</dbReference>
<name>A0A2G5SBQ3_9PELO</name>
<proteinExistence type="predicted"/>
<keyword evidence="3" id="KW-1185">Reference proteome</keyword>
<protein>
    <submittedName>
        <fullName evidence="2">Uncharacterized protein</fullName>
    </submittedName>
</protein>
<sequence length="1061" mass="121887">MEKWSNYDTRTYSFCSSCSSILTPSKKCTNNFCRRYSISQANMSSLKTVVTYSIRKQFEELLESGAFDDSILTRLQKKPMICGRLCDTEKYKDRLRKSENEYPNLITLFCSLNTDGFRKRGCARGEIWPIFLAAHDVAKGTGSFREYQSQFIILSGIMQTNTKLKPADFESFFERMKLELEEITKNPLKLKLGDNEFEVRIELLQSILDMDASKKIRGLPVWQSYDSCSLCNIEGKQIRTKNGRKICWYSKDESDEYDDSFLPESEFHSKSNEAFTGVALELLNTCLPPPWADGFDNLHIIAEGTSRDLMKDLLGNGSKTGFPIRKKIRVEWAAALSAANTPRGRSSASLIDPIQLSTRTGSEVQQLFDIAVPTLIVLQKTPTEWTVMLLLHWLVTRSVTDCHLTEQKCEQIDRIHPTLRQIVGKRFPSLFTMKFHYFIDHLTPSIQYHGSPSLSSASPFERLNQTLGRSSNSFTTRTLVNISNRFMAMKRAVQHCTSPLYQTRMDPPLTIKGSIGFNDEKNCNVTMGEDNEDLTRAESEVLKSGRFRSNLIFSAIMYKLNVHCSFSYFSNLILHVYIDFQMTSRRIQRGGGKIKGKRGGKATGHSVDFPKYRSLRKPISRTVIEEEYDLEPEDGKTVYKSPAELEKKYPHLTLYSQEDEDEHDSEMDYGNATDGEHGEEIEEYRNNYADWKPTETKRTYKRQSAGEGCSSYSASDNTQFSISRHLSNPLHTKSTMDKLKDAVREGNVLKIGSVITQGFSENSLTEMQIEEYIKIAPKPTLSLFQFHQQLEETTLSDRNALHMGQLFLTKMAFTESNTINKLKASVSSLSSSFGNQTKLALLEKRQLEATHVINPIQDFPRIDLSYLYTKSSLVGDCAFSQMTHFLTRTFKQVLHPAYSIWYYTYRPKCIRPCDKHFEVFPEEIAEKLLDFGYDTAGVFLPQHLLYGNVDPEDHFVKSLKYDDPFKEIERRRNKRENVSNTMKLSIGHMLNYLRDYHFSPETGQLDNCKLRSTCTDHLCWKDLKAYRDVRRANSEDLEDFDINDVIRQASKGSSTIRKTRK</sequence>
<dbReference type="PANTHER" id="PTHR47645:SF1">
    <property type="entry name" value="C2H2-TYPE DOMAIN-CONTAINING PROTEIN-RELATED"/>
    <property type="match status" value="1"/>
</dbReference>
<dbReference type="Proteomes" id="UP000230233">
    <property type="component" value="Unassembled WGS sequence"/>
</dbReference>
<evidence type="ECO:0000313" key="3">
    <source>
        <dbReference type="Proteomes" id="UP000230233"/>
    </source>
</evidence>
<dbReference type="AlphaFoldDB" id="A0A2G5SBQ3"/>
<feature type="region of interest" description="Disordered" evidence="1">
    <location>
        <begin position="657"/>
        <end position="679"/>
    </location>
</feature>
<dbReference type="PANTHER" id="PTHR47645">
    <property type="entry name" value="PROTEIN CBG08267"/>
    <property type="match status" value="1"/>
</dbReference>
<feature type="compositionally biased region" description="Acidic residues" evidence="1">
    <location>
        <begin position="657"/>
        <end position="667"/>
    </location>
</feature>
<dbReference type="OrthoDB" id="5869162at2759"/>
<reference evidence="3" key="1">
    <citation type="submission" date="2017-10" db="EMBL/GenBank/DDBJ databases">
        <title>Rapid genome shrinkage in a self-fertile nematode reveals novel sperm competition proteins.</title>
        <authorList>
            <person name="Yin D."/>
            <person name="Schwarz E.M."/>
            <person name="Thomas C.G."/>
            <person name="Felde R.L."/>
            <person name="Korf I.F."/>
            <person name="Cutter A.D."/>
            <person name="Schartner C.M."/>
            <person name="Ralston E.J."/>
            <person name="Meyer B.J."/>
            <person name="Haag E.S."/>
        </authorList>
    </citation>
    <scope>NUCLEOTIDE SEQUENCE [LARGE SCALE GENOMIC DNA]</scope>
    <source>
        <strain evidence="3">JU1422</strain>
    </source>
</reference>
<accession>A0A2G5SBQ3</accession>
<comment type="caution">
    <text evidence="2">The sequence shown here is derived from an EMBL/GenBank/DDBJ whole genome shotgun (WGS) entry which is preliminary data.</text>
</comment>
<evidence type="ECO:0000256" key="1">
    <source>
        <dbReference type="SAM" id="MobiDB-lite"/>
    </source>
</evidence>
<gene>
    <name evidence="2" type="ORF">B9Z55_028470</name>
</gene>
<organism evidence="2 3">
    <name type="scientific">Caenorhabditis nigoni</name>
    <dbReference type="NCBI Taxonomy" id="1611254"/>
    <lineage>
        <taxon>Eukaryota</taxon>
        <taxon>Metazoa</taxon>
        <taxon>Ecdysozoa</taxon>
        <taxon>Nematoda</taxon>
        <taxon>Chromadorea</taxon>
        <taxon>Rhabditida</taxon>
        <taxon>Rhabditina</taxon>
        <taxon>Rhabditomorpha</taxon>
        <taxon>Rhabditoidea</taxon>
        <taxon>Rhabditidae</taxon>
        <taxon>Peloderinae</taxon>
        <taxon>Caenorhabditis</taxon>
    </lineage>
</organism>
<dbReference type="STRING" id="1611254.A0A2G5SBQ3"/>
<evidence type="ECO:0000313" key="2">
    <source>
        <dbReference type="EMBL" id="PIC12326.1"/>
    </source>
</evidence>